<name>A0ABX5XQQ6_9BACT</name>
<keyword evidence="1" id="KW-1133">Transmembrane helix</keyword>
<keyword evidence="3" id="KW-1185">Reference proteome</keyword>
<keyword evidence="1" id="KW-0472">Membrane</keyword>
<dbReference type="Proteomes" id="UP000318081">
    <property type="component" value="Chromosome"/>
</dbReference>
<evidence type="ECO:0000313" key="3">
    <source>
        <dbReference type="Proteomes" id="UP000318081"/>
    </source>
</evidence>
<proteinExistence type="predicted"/>
<organism evidence="2 3">
    <name type="scientific">Stieleria magnilauensis</name>
    <dbReference type="NCBI Taxonomy" id="2527963"/>
    <lineage>
        <taxon>Bacteria</taxon>
        <taxon>Pseudomonadati</taxon>
        <taxon>Planctomycetota</taxon>
        <taxon>Planctomycetia</taxon>
        <taxon>Pirellulales</taxon>
        <taxon>Pirellulaceae</taxon>
        <taxon>Stieleria</taxon>
    </lineage>
</organism>
<dbReference type="EMBL" id="CP036432">
    <property type="protein sequence ID" value="QDV84337.1"/>
    <property type="molecule type" value="Genomic_DNA"/>
</dbReference>
<keyword evidence="1" id="KW-0812">Transmembrane</keyword>
<evidence type="ECO:0000313" key="2">
    <source>
        <dbReference type="EMBL" id="QDV84337.1"/>
    </source>
</evidence>
<evidence type="ECO:0000256" key="1">
    <source>
        <dbReference type="SAM" id="Phobius"/>
    </source>
</evidence>
<protein>
    <submittedName>
        <fullName evidence="2">Uncharacterized protein</fullName>
    </submittedName>
</protein>
<feature type="transmembrane region" description="Helical" evidence="1">
    <location>
        <begin position="36"/>
        <end position="58"/>
    </location>
</feature>
<accession>A0ABX5XQQ6</accession>
<reference evidence="2 3" key="1">
    <citation type="submission" date="2019-02" db="EMBL/GenBank/DDBJ databases">
        <title>Deep-cultivation of Planctomycetes and their phenomic and genomic characterization uncovers novel biology.</title>
        <authorList>
            <person name="Wiegand S."/>
            <person name="Jogler M."/>
            <person name="Boedeker C."/>
            <person name="Pinto D."/>
            <person name="Vollmers J."/>
            <person name="Rivas-Marin E."/>
            <person name="Kohn T."/>
            <person name="Peeters S.H."/>
            <person name="Heuer A."/>
            <person name="Rast P."/>
            <person name="Oberbeckmann S."/>
            <person name="Bunk B."/>
            <person name="Jeske O."/>
            <person name="Meyerdierks A."/>
            <person name="Storesund J.E."/>
            <person name="Kallscheuer N."/>
            <person name="Luecker S."/>
            <person name="Lage O.M."/>
            <person name="Pohl T."/>
            <person name="Merkel B.J."/>
            <person name="Hornburger P."/>
            <person name="Mueller R.-W."/>
            <person name="Bruemmer F."/>
            <person name="Labrenz M."/>
            <person name="Spormann A.M."/>
            <person name="Op den Camp H."/>
            <person name="Overmann J."/>
            <person name="Amann R."/>
            <person name="Jetten M.S.M."/>
            <person name="Mascher T."/>
            <person name="Medema M.H."/>
            <person name="Devos D.P."/>
            <person name="Kaster A.-K."/>
            <person name="Ovreas L."/>
            <person name="Rohde M."/>
            <person name="Galperin M.Y."/>
            <person name="Jogler C."/>
        </authorList>
    </citation>
    <scope>NUCLEOTIDE SEQUENCE [LARGE SCALE GENOMIC DNA]</scope>
    <source>
        <strain evidence="2 3">TBK1r</strain>
    </source>
</reference>
<sequence length="120" mass="12373">MCHAAGVNAASRFVSLAGLYSIRGVFRKKNFASMGVWRSCSIPLGLAGLVVAGTWGALSRPQALLCHAVGVEPRRGFSDDGVHATGRIPVRAMIHASDAIGVTPQSGATTQPGVARVHPG</sequence>
<gene>
    <name evidence="2" type="ORF">TBK1r_32820</name>
</gene>